<comment type="caution">
    <text evidence="1">The sequence shown here is derived from an EMBL/GenBank/DDBJ whole genome shotgun (WGS) entry which is preliminary data.</text>
</comment>
<dbReference type="Gramene" id="PRQ38395">
    <property type="protein sequence ID" value="PRQ38395"/>
    <property type="gene ID" value="RchiOBHm_Chr4g0413431"/>
</dbReference>
<gene>
    <name evidence="1" type="ORF">RchiOBHm_Chr4g0413431</name>
</gene>
<evidence type="ECO:0000313" key="1">
    <source>
        <dbReference type="EMBL" id="PRQ38395.1"/>
    </source>
</evidence>
<evidence type="ECO:0000313" key="2">
    <source>
        <dbReference type="Proteomes" id="UP000238479"/>
    </source>
</evidence>
<sequence length="73" mass="9021">MDLGEVRWILMRRFLVRRKVILGKEKKWCRERERERERERVMVYENGECSRSVEEDRWNGFGVMCGYSCVPKY</sequence>
<organism evidence="1 2">
    <name type="scientific">Rosa chinensis</name>
    <name type="common">China rose</name>
    <dbReference type="NCBI Taxonomy" id="74649"/>
    <lineage>
        <taxon>Eukaryota</taxon>
        <taxon>Viridiplantae</taxon>
        <taxon>Streptophyta</taxon>
        <taxon>Embryophyta</taxon>
        <taxon>Tracheophyta</taxon>
        <taxon>Spermatophyta</taxon>
        <taxon>Magnoliopsida</taxon>
        <taxon>eudicotyledons</taxon>
        <taxon>Gunneridae</taxon>
        <taxon>Pentapetalae</taxon>
        <taxon>rosids</taxon>
        <taxon>fabids</taxon>
        <taxon>Rosales</taxon>
        <taxon>Rosaceae</taxon>
        <taxon>Rosoideae</taxon>
        <taxon>Rosoideae incertae sedis</taxon>
        <taxon>Rosa</taxon>
    </lineage>
</organism>
<reference evidence="1 2" key="1">
    <citation type="journal article" date="2018" name="Nat. Genet.">
        <title>The Rosa genome provides new insights in the design of modern roses.</title>
        <authorList>
            <person name="Bendahmane M."/>
        </authorList>
    </citation>
    <scope>NUCLEOTIDE SEQUENCE [LARGE SCALE GENOMIC DNA]</scope>
    <source>
        <strain evidence="2">cv. Old Blush</strain>
    </source>
</reference>
<protein>
    <submittedName>
        <fullName evidence="1">Uncharacterized protein</fullName>
    </submittedName>
</protein>
<dbReference type="EMBL" id="PDCK01000042">
    <property type="protein sequence ID" value="PRQ38395.1"/>
    <property type="molecule type" value="Genomic_DNA"/>
</dbReference>
<keyword evidence="2" id="KW-1185">Reference proteome</keyword>
<name>A0A2P6QW39_ROSCH</name>
<accession>A0A2P6QW39</accession>
<dbReference type="Proteomes" id="UP000238479">
    <property type="component" value="Chromosome 4"/>
</dbReference>
<dbReference type="AlphaFoldDB" id="A0A2P6QW39"/>
<proteinExistence type="predicted"/>